<keyword evidence="2" id="KW-1185">Reference proteome</keyword>
<evidence type="ECO:0000313" key="2">
    <source>
        <dbReference type="Proteomes" id="UP000053097"/>
    </source>
</evidence>
<gene>
    <name evidence="1" type="ORF">X777_07089</name>
</gene>
<dbReference type="AlphaFoldDB" id="A0A026W9S4"/>
<accession>A0A026W9S4</accession>
<reference evidence="1 2" key="1">
    <citation type="journal article" date="2014" name="Curr. Biol.">
        <title>The genome of the clonal raider ant Cerapachys biroi.</title>
        <authorList>
            <person name="Oxley P.R."/>
            <person name="Ji L."/>
            <person name="Fetter-Pruneda I."/>
            <person name="McKenzie S.K."/>
            <person name="Li C."/>
            <person name="Hu H."/>
            <person name="Zhang G."/>
            <person name="Kronauer D.J."/>
        </authorList>
    </citation>
    <scope>NUCLEOTIDE SEQUENCE [LARGE SCALE GENOMIC DNA]</scope>
</reference>
<dbReference type="Proteomes" id="UP000053097">
    <property type="component" value="Unassembled WGS sequence"/>
</dbReference>
<proteinExistence type="predicted"/>
<protein>
    <submittedName>
        <fullName evidence="1">Uncharacterized protein</fullName>
    </submittedName>
</protein>
<name>A0A026W9S4_OOCBI</name>
<dbReference type="EMBL" id="KK107321">
    <property type="protein sequence ID" value="EZA52708.1"/>
    <property type="molecule type" value="Genomic_DNA"/>
</dbReference>
<organism evidence="1 2">
    <name type="scientific">Ooceraea biroi</name>
    <name type="common">Clonal raider ant</name>
    <name type="synonym">Cerapachys biroi</name>
    <dbReference type="NCBI Taxonomy" id="2015173"/>
    <lineage>
        <taxon>Eukaryota</taxon>
        <taxon>Metazoa</taxon>
        <taxon>Ecdysozoa</taxon>
        <taxon>Arthropoda</taxon>
        <taxon>Hexapoda</taxon>
        <taxon>Insecta</taxon>
        <taxon>Pterygota</taxon>
        <taxon>Neoptera</taxon>
        <taxon>Endopterygota</taxon>
        <taxon>Hymenoptera</taxon>
        <taxon>Apocrita</taxon>
        <taxon>Aculeata</taxon>
        <taxon>Formicoidea</taxon>
        <taxon>Formicidae</taxon>
        <taxon>Dorylinae</taxon>
        <taxon>Ooceraea</taxon>
    </lineage>
</organism>
<sequence>MSKTEADNLKTIALKLSLGMGTYIVRLHYLQARVFASTVRERKERLGLRSVIHCQY</sequence>
<evidence type="ECO:0000313" key="1">
    <source>
        <dbReference type="EMBL" id="EZA52708.1"/>
    </source>
</evidence>